<comment type="caution">
    <text evidence="9">The sequence shown here is derived from an EMBL/GenBank/DDBJ whole genome shotgun (WGS) entry which is preliminary data.</text>
</comment>
<reference evidence="9 10" key="1">
    <citation type="journal article" date="2016" name="Nat. Commun.">
        <title>Thousands of microbial genomes shed light on interconnected biogeochemical processes in an aquifer system.</title>
        <authorList>
            <person name="Anantharaman K."/>
            <person name="Brown C.T."/>
            <person name="Hug L.A."/>
            <person name="Sharon I."/>
            <person name="Castelle C.J."/>
            <person name="Probst A.J."/>
            <person name="Thomas B.C."/>
            <person name="Singh A."/>
            <person name="Wilkins M.J."/>
            <person name="Karaoz U."/>
            <person name="Brodie E.L."/>
            <person name="Williams K.H."/>
            <person name="Hubbard S.S."/>
            <person name="Banfield J.F."/>
        </authorList>
    </citation>
    <scope>NUCLEOTIDE SEQUENCE [LARGE SCALE GENOMIC DNA]</scope>
</reference>
<dbReference type="GO" id="GO:0006412">
    <property type="term" value="P:translation"/>
    <property type="evidence" value="ECO:0007669"/>
    <property type="project" value="UniProtKB-UniRule"/>
</dbReference>
<protein>
    <recommendedName>
        <fullName evidence="6 7">Large ribosomal subunit protein bL31</fullName>
    </recommendedName>
</protein>
<feature type="binding site" evidence="7">
    <location>
        <position position="19"/>
    </location>
    <ligand>
        <name>Zn(2+)</name>
        <dbReference type="ChEBI" id="CHEBI:29105"/>
    </ligand>
</feature>
<evidence type="ECO:0000256" key="4">
    <source>
        <dbReference type="ARBA" id="ARBA00022980"/>
    </source>
</evidence>
<name>A0A1F4XNF5_9BACT</name>
<accession>A0A1F4XNF5</accession>
<evidence type="ECO:0000256" key="3">
    <source>
        <dbReference type="ARBA" id="ARBA00022884"/>
    </source>
</evidence>
<comment type="similarity">
    <text evidence="1 7">Belongs to the bacterial ribosomal protein bL31 family. Type A subfamily.</text>
</comment>
<dbReference type="GO" id="GO:0005840">
    <property type="term" value="C:ribosome"/>
    <property type="evidence" value="ECO:0007669"/>
    <property type="project" value="UniProtKB-KW"/>
</dbReference>
<evidence type="ECO:0000313" key="9">
    <source>
        <dbReference type="EMBL" id="OGC82613.1"/>
    </source>
</evidence>
<feature type="region of interest" description="Disordered" evidence="8">
    <location>
        <begin position="117"/>
        <end position="201"/>
    </location>
</feature>
<keyword evidence="3 7" id="KW-0694">RNA-binding</keyword>
<keyword evidence="5 7" id="KW-0687">Ribonucleoprotein</keyword>
<dbReference type="NCBIfam" id="NF000612">
    <property type="entry name" value="PRK00019.1"/>
    <property type="match status" value="1"/>
</dbReference>
<evidence type="ECO:0000256" key="7">
    <source>
        <dbReference type="HAMAP-Rule" id="MF_00501"/>
    </source>
</evidence>
<dbReference type="PROSITE" id="PS01143">
    <property type="entry name" value="RIBOSOMAL_L31"/>
    <property type="match status" value="1"/>
</dbReference>
<dbReference type="PANTHER" id="PTHR33280">
    <property type="entry name" value="50S RIBOSOMAL PROTEIN L31, CHLOROPLASTIC"/>
    <property type="match status" value="1"/>
</dbReference>
<keyword evidence="7" id="KW-0479">Metal-binding</keyword>
<feature type="compositionally biased region" description="Basic residues" evidence="8">
    <location>
        <begin position="170"/>
        <end position="201"/>
    </location>
</feature>
<dbReference type="Pfam" id="PF01197">
    <property type="entry name" value="Ribosomal_L31"/>
    <property type="match status" value="1"/>
</dbReference>
<keyword evidence="4 7" id="KW-0689">Ribosomal protein</keyword>
<dbReference type="HAMAP" id="MF_00501">
    <property type="entry name" value="Ribosomal_bL31_1"/>
    <property type="match status" value="1"/>
</dbReference>
<dbReference type="InterPro" id="IPR002150">
    <property type="entry name" value="Ribosomal_bL31"/>
</dbReference>
<dbReference type="InterPro" id="IPR034704">
    <property type="entry name" value="Ribosomal_bL28/bL31-like_sf"/>
</dbReference>
<evidence type="ECO:0000256" key="8">
    <source>
        <dbReference type="SAM" id="MobiDB-lite"/>
    </source>
</evidence>
<dbReference type="AlphaFoldDB" id="A0A1F4XNF5"/>
<dbReference type="PRINTS" id="PR01249">
    <property type="entry name" value="RIBOSOMALL31"/>
</dbReference>
<dbReference type="GO" id="GO:0003735">
    <property type="term" value="F:structural constituent of ribosome"/>
    <property type="evidence" value="ECO:0007669"/>
    <property type="project" value="InterPro"/>
</dbReference>
<gene>
    <name evidence="7" type="primary">rpmE</name>
    <name evidence="9" type="ORF">A2V81_04675</name>
</gene>
<organism evidence="9 10">
    <name type="scientific">Candidatus Abawacabacteria bacterium RBG_16_42_10</name>
    <dbReference type="NCBI Taxonomy" id="1817814"/>
    <lineage>
        <taxon>Bacteria</taxon>
        <taxon>Candidatus Abawacaibacteriota</taxon>
    </lineage>
</organism>
<dbReference type="SUPFAM" id="SSF143800">
    <property type="entry name" value="L28p-like"/>
    <property type="match status" value="1"/>
</dbReference>
<dbReference type="InterPro" id="IPR027491">
    <property type="entry name" value="Ribosomal_bL31_A"/>
</dbReference>
<evidence type="ECO:0000256" key="6">
    <source>
        <dbReference type="ARBA" id="ARBA00035687"/>
    </source>
</evidence>
<evidence type="ECO:0000256" key="5">
    <source>
        <dbReference type="ARBA" id="ARBA00023274"/>
    </source>
</evidence>
<comment type="function">
    <text evidence="7">Binds the 23S rRNA.</text>
</comment>
<dbReference type="GO" id="GO:1990904">
    <property type="term" value="C:ribonucleoprotein complex"/>
    <property type="evidence" value="ECO:0007669"/>
    <property type="project" value="UniProtKB-KW"/>
</dbReference>
<comment type="subunit">
    <text evidence="7">Part of the 50S ribosomal subunit.</text>
</comment>
<evidence type="ECO:0000313" key="10">
    <source>
        <dbReference type="Proteomes" id="UP000177614"/>
    </source>
</evidence>
<proteinExistence type="inferred from homology"/>
<sequence>MKADIHPTYYKKVIATCACGTTYELGSTMESITTEICAACHPFYTGKQKLLDTAGQVDKFLAKVKKATQTKESAKAVKEEVKPEELLENVESQAVLVETAMPGEVVVPKIEKKPATKKIAKAPKAKAPAKKTPKKVAVKKAAKKPTAKPKKVAKKTKIPVRAQNLAPRLSAKKPVVKIAKKVTKKPVKSAKKVTKKKTSKK</sequence>
<comment type="cofactor">
    <cofactor evidence="7">
        <name>Zn(2+)</name>
        <dbReference type="ChEBI" id="CHEBI:29105"/>
    </cofactor>
    <text evidence="7">Binds 1 zinc ion per subunit.</text>
</comment>
<dbReference type="STRING" id="1817814.A2V81_04675"/>
<evidence type="ECO:0000256" key="2">
    <source>
        <dbReference type="ARBA" id="ARBA00022730"/>
    </source>
</evidence>
<dbReference type="GO" id="GO:0019843">
    <property type="term" value="F:rRNA binding"/>
    <property type="evidence" value="ECO:0007669"/>
    <property type="project" value="UniProtKB-KW"/>
</dbReference>
<dbReference type="NCBIfam" id="TIGR00105">
    <property type="entry name" value="L31"/>
    <property type="match status" value="1"/>
</dbReference>
<dbReference type="PANTHER" id="PTHR33280:SF1">
    <property type="entry name" value="LARGE RIBOSOMAL SUBUNIT PROTEIN BL31C"/>
    <property type="match status" value="1"/>
</dbReference>
<feature type="binding site" evidence="7">
    <location>
        <position position="37"/>
    </location>
    <ligand>
        <name>Zn(2+)</name>
        <dbReference type="ChEBI" id="CHEBI:29105"/>
    </ligand>
</feature>
<keyword evidence="7" id="KW-0862">Zinc</keyword>
<dbReference type="InterPro" id="IPR042105">
    <property type="entry name" value="Ribosomal_bL31_sf"/>
</dbReference>
<feature type="compositionally biased region" description="Basic residues" evidence="8">
    <location>
        <begin position="117"/>
        <end position="158"/>
    </location>
</feature>
<dbReference type="Proteomes" id="UP000177614">
    <property type="component" value="Unassembled WGS sequence"/>
</dbReference>
<feature type="binding site" evidence="7">
    <location>
        <position position="17"/>
    </location>
    <ligand>
        <name>Zn(2+)</name>
        <dbReference type="ChEBI" id="CHEBI:29105"/>
    </ligand>
</feature>
<feature type="binding site" evidence="7">
    <location>
        <position position="40"/>
    </location>
    <ligand>
        <name>Zn(2+)</name>
        <dbReference type="ChEBI" id="CHEBI:29105"/>
    </ligand>
</feature>
<dbReference type="Gene3D" id="4.10.830.30">
    <property type="entry name" value="Ribosomal protein L31"/>
    <property type="match status" value="1"/>
</dbReference>
<evidence type="ECO:0000256" key="1">
    <source>
        <dbReference type="ARBA" id="ARBA00009296"/>
    </source>
</evidence>
<dbReference type="EMBL" id="MEWR01000003">
    <property type="protein sequence ID" value="OGC82613.1"/>
    <property type="molecule type" value="Genomic_DNA"/>
</dbReference>
<keyword evidence="2 7" id="KW-0699">rRNA-binding</keyword>
<dbReference type="GO" id="GO:0046872">
    <property type="term" value="F:metal ion binding"/>
    <property type="evidence" value="ECO:0007669"/>
    <property type="project" value="UniProtKB-KW"/>
</dbReference>